<dbReference type="CTD" id="20325172"/>
<dbReference type="OrthoDB" id="6241979at2759"/>
<evidence type="ECO:0000313" key="3">
    <source>
        <dbReference type="Proteomes" id="UP000054324"/>
    </source>
</evidence>
<reference evidence="2 3" key="1">
    <citation type="submission" date="2013-11" db="EMBL/GenBank/DDBJ databases">
        <title>Opisthorchis viverrini - life in the bile duct.</title>
        <authorList>
            <person name="Young N.D."/>
            <person name="Nagarajan N."/>
            <person name="Lin S.J."/>
            <person name="Korhonen P.K."/>
            <person name="Jex A.R."/>
            <person name="Hall R.S."/>
            <person name="Safavi-Hemami H."/>
            <person name="Kaewkong W."/>
            <person name="Bertrand D."/>
            <person name="Gao S."/>
            <person name="Seet Q."/>
            <person name="Wongkham S."/>
            <person name="Teh B.T."/>
            <person name="Wongkham C."/>
            <person name="Intapan P.M."/>
            <person name="Maleewong W."/>
            <person name="Yang X."/>
            <person name="Hu M."/>
            <person name="Wang Z."/>
            <person name="Hofmann A."/>
            <person name="Sternberg P.W."/>
            <person name="Tan P."/>
            <person name="Wang J."/>
            <person name="Gasser R.B."/>
        </authorList>
    </citation>
    <scope>NUCLEOTIDE SEQUENCE [LARGE SCALE GENOMIC DNA]</scope>
</reference>
<evidence type="ECO:0000256" key="1">
    <source>
        <dbReference type="SAM" id="MobiDB-lite"/>
    </source>
</evidence>
<dbReference type="KEGG" id="ovi:T265_11004"/>
<dbReference type="Proteomes" id="UP000054324">
    <property type="component" value="Unassembled WGS sequence"/>
</dbReference>
<evidence type="ECO:0000313" key="2">
    <source>
        <dbReference type="EMBL" id="KER20441.1"/>
    </source>
</evidence>
<sequence>MHISVEWAFVMVVGQTHDSYIWHSLRIFGGTLIVLMKSAQDISGHLPAPKPPGLSPSLRSPMRNVSPRLGIRAPESCSSSPLCTGFSTRCSSNDAVHLNWLREEAEWEKCSLNPSVARYVKTRNIIERNRLNAVHMLLDRELERELKRIAIERKEFADVFDNIKQRRMKSQERNVRRGQRLRTSSGDYPCQSDSHFVNPVAGKWQPIPSQQWSPHISPGSTSRGWDRIRTNHDLMGTVMSSPDLHRPKRPESGSQLDPSIKTNLPEYSLPRTNQKDGASRFPDNTKRLVVNTTSSNLSPSTGLNIQHTEDGNANET</sequence>
<name>A0A074Z075_OPIVI</name>
<feature type="compositionally biased region" description="Basic and acidic residues" evidence="1">
    <location>
        <begin position="273"/>
        <end position="286"/>
    </location>
</feature>
<feature type="compositionally biased region" description="Polar residues" evidence="1">
    <location>
        <begin position="252"/>
        <end position="262"/>
    </location>
</feature>
<dbReference type="AlphaFoldDB" id="A0A074Z075"/>
<organism evidence="2 3">
    <name type="scientific">Opisthorchis viverrini</name>
    <name type="common">Southeast Asian liver fluke</name>
    <dbReference type="NCBI Taxonomy" id="6198"/>
    <lineage>
        <taxon>Eukaryota</taxon>
        <taxon>Metazoa</taxon>
        <taxon>Spiralia</taxon>
        <taxon>Lophotrochozoa</taxon>
        <taxon>Platyhelminthes</taxon>
        <taxon>Trematoda</taxon>
        <taxon>Digenea</taxon>
        <taxon>Opisthorchiida</taxon>
        <taxon>Opisthorchiata</taxon>
        <taxon>Opisthorchiidae</taxon>
        <taxon>Opisthorchis</taxon>
    </lineage>
</organism>
<feature type="region of interest" description="Disordered" evidence="1">
    <location>
        <begin position="237"/>
        <end position="316"/>
    </location>
</feature>
<feature type="compositionally biased region" description="Polar residues" evidence="1">
    <location>
        <begin position="181"/>
        <end position="192"/>
    </location>
</feature>
<feature type="compositionally biased region" description="Polar residues" evidence="1">
    <location>
        <begin position="290"/>
        <end position="316"/>
    </location>
</feature>
<dbReference type="GeneID" id="20325172"/>
<keyword evidence="3" id="KW-1185">Reference proteome</keyword>
<protein>
    <submittedName>
        <fullName evidence="2">Uncharacterized protein</fullName>
    </submittedName>
</protein>
<dbReference type="RefSeq" id="XP_009175804.1">
    <property type="nucleotide sequence ID" value="XM_009177540.1"/>
</dbReference>
<accession>A0A074Z075</accession>
<proteinExistence type="predicted"/>
<dbReference type="EMBL" id="KL597057">
    <property type="protein sequence ID" value="KER20441.1"/>
    <property type="molecule type" value="Genomic_DNA"/>
</dbReference>
<feature type="region of interest" description="Disordered" evidence="1">
    <location>
        <begin position="170"/>
        <end position="192"/>
    </location>
</feature>
<gene>
    <name evidence="2" type="ORF">T265_11004</name>
</gene>